<sequence>MRAGRSCKIASIWPIALRTEEPLPQAHSFRAFHPVPVSVGTIFGTHHDAKVPEVECRTER</sequence>
<dbReference type="EMBL" id="KE525406">
    <property type="protein sequence ID" value="KFB52827.1"/>
    <property type="molecule type" value="Genomic_DNA"/>
</dbReference>
<reference evidence="1 3" key="1">
    <citation type="journal article" date="2014" name="BMC Genomics">
        <title>Genome sequence of Anopheles sinensis provides insight into genetics basis of mosquito competence for malaria parasites.</title>
        <authorList>
            <person name="Zhou D."/>
            <person name="Zhang D."/>
            <person name="Ding G."/>
            <person name="Shi L."/>
            <person name="Hou Q."/>
            <person name="Ye Y."/>
            <person name="Xu Y."/>
            <person name="Zhou H."/>
            <person name="Xiong C."/>
            <person name="Li S."/>
            <person name="Yu J."/>
            <person name="Hong S."/>
            <person name="Yu X."/>
            <person name="Zou P."/>
            <person name="Chen C."/>
            <person name="Chang X."/>
            <person name="Wang W."/>
            <person name="Lv Y."/>
            <person name="Sun Y."/>
            <person name="Ma L."/>
            <person name="Shen B."/>
            <person name="Zhu C."/>
        </authorList>
    </citation>
    <scope>NUCLEOTIDE SEQUENCE [LARGE SCALE GENOMIC DNA]</scope>
</reference>
<proteinExistence type="predicted"/>
<evidence type="ECO:0000313" key="1">
    <source>
        <dbReference type="EMBL" id="KFB52827.1"/>
    </source>
</evidence>
<dbReference type="Proteomes" id="UP000030765">
    <property type="component" value="Unassembled WGS sequence"/>
</dbReference>
<accession>A0A084WRI3</accession>
<keyword evidence="3" id="KW-1185">Reference proteome</keyword>
<gene>
    <name evidence="1" type="ORF">ZHAS_00021132</name>
</gene>
<evidence type="ECO:0000313" key="2">
    <source>
        <dbReference type="EnsemblMetazoa" id="ASIC021132-PA"/>
    </source>
</evidence>
<evidence type="ECO:0000313" key="3">
    <source>
        <dbReference type="Proteomes" id="UP000030765"/>
    </source>
</evidence>
<name>A0A084WRI3_ANOSI</name>
<dbReference type="EnsemblMetazoa" id="ASIC021132-RA">
    <property type="protein sequence ID" value="ASIC021132-PA"/>
    <property type="gene ID" value="ASIC021132"/>
</dbReference>
<dbReference type="EMBL" id="ATLV01026080">
    <property type="status" value="NOT_ANNOTATED_CDS"/>
    <property type="molecule type" value="Genomic_DNA"/>
</dbReference>
<organism evidence="1">
    <name type="scientific">Anopheles sinensis</name>
    <name type="common">Mosquito</name>
    <dbReference type="NCBI Taxonomy" id="74873"/>
    <lineage>
        <taxon>Eukaryota</taxon>
        <taxon>Metazoa</taxon>
        <taxon>Ecdysozoa</taxon>
        <taxon>Arthropoda</taxon>
        <taxon>Hexapoda</taxon>
        <taxon>Insecta</taxon>
        <taxon>Pterygota</taxon>
        <taxon>Neoptera</taxon>
        <taxon>Endopterygota</taxon>
        <taxon>Diptera</taxon>
        <taxon>Nematocera</taxon>
        <taxon>Culicoidea</taxon>
        <taxon>Culicidae</taxon>
        <taxon>Anophelinae</taxon>
        <taxon>Anopheles</taxon>
    </lineage>
</organism>
<dbReference type="VEuPathDB" id="VectorBase:ASIC021132"/>
<reference evidence="2" key="2">
    <citation type="submission" date="2020-05" db="UniProtKB">
        <authorList>
            <consortium name="EnsemblMetazoa"/>
        </authorList>
    </citation>
    <scope>IDENTIFICATION</scope>
</reference>
<protein>
    <submittedName>
        <fullName evidence="1 2">Type IV secretion system protein VirB6, putative</fullName>
    </submittedName>
</protein>
<dbReference type="AlphaFoldDB" id="A0A084WRI3"/>